<dbReference type="Gene3D" id="1.25.40.90">
    <property type="match status" value="1"/>
</dbReference>
<evidence type="ECO:0000313" key="3">
    <source>
        <dbReference type="EMBL" id="KPM03625.1"/>
    </source>
</evidence>
<organism evidence="3 4">
    <name type="scientific">Sarcoptes scabiei</name>
    <name type="common">Itch mite</name>
    <name type="synonym">Acarus scabiei</name>
    <dbReference type="NCBI Taxonomy" id="52283"/>
    <lineage>
        <taxon>Eukaryota</taxon>
        <taxon>Metazoa</taxon>
        <taxon>Ecdysozoa</taxon>
        <taxon>Arthropoda</taxon>
        <taxon>Chelicerata</taxon>
        <taxon>Arachnida</taxon>
        <taxon>Acari</taxon>
        <taxon>Acariformes</taxon>
        <taxon>Sarcoptiformes</taxon>
        <taxon>Astigmata</taxon>
        <taxon>Psoroptidia</taxon>
        <taxon>Sarcoptoidea</taxon>
        <taxon>Sarcoptidae</taxon>
        <taxon>Sarcoptinae</taxon>
        <taxon>Sarcoptes</taxon>
    </lineage>
</organism>
<protein>
    <submittedName>
        <fullName evidence="3">Regulation of nuclear pre-mRNA domain-containing protein 1A-like protein</fullName>
    </submittedName>
</protein>
<dbReference type="PANTHER" id="PTHR12460">
    <property type="entry name" value="CYCLIN-DEPENDENT KINASE INHIBITOR-RELATED PROTEIN"/>
    <property type="match status" value="1"/>
</dbReference>
<dbReference type="Proteomes" id="UP000616769">
    <property type="component" value="Unassembled WGS sequence"/>
</dbReference>
<dbReference type="Pfam" id="PF16566">
    <property type="entry name" value="CREPT"/>
    <property type="match status" value="1"/>
</dbReference>
<feature type="compositionally biased region" description="Polar residues" evidence="2">
    <location>
        <begin position="146"/>
        <end position="158"/>
    </location>
</feature>
<reference evidence="3 4" key="1">
    <citation type="journal article" date="2015" name="Parasit. Vectors">
        <title>Draft genome of the scabies mite.</title>
        <authorList>
            <person name="Rider S.D.Jr."/>
            <person name="Morgan M.S."/>
            <person name="Arlian L.G."/>
        </authorList>
    </citation>
    <scope>NUCLEOTIDE SEQUENCE [LARGE SCALE GENOMIC DNA]</scope>
    <source>
        <strain evidence="3">Arlian Lab</strain>
    </source>
</reference>
<dbReference type="Pfam" id="PF04818">
    <property type="entry name" value="CID"/>
    <property type="match status" value="1"/>
</dbReference>
<dbReference type="AlphaFoldDB" id="A0A131ZZ96"/>
<dbReference type="SMART" id="SM00582">
    <property type="entry name" value="RPR"/>
    <property type="match status" value="1"/>
</dbReference>
<dbReference type="InterPro" id="IPR032337">
    <property type="entry name" value="RPRD1A/B_C"/>
</dbReference>
<evidence type="ECO:0000313" key="4">
    <source>
        <dbReference type="Proteomes" id="UP000616769"/>
    </source>
</evidence>
<feature type="compositionally biased region" description="Basic and acidic residues" evidence="2">
    <location>
        <begin position="159"/>
        <end position="168"/>
    </location>
</feature>
<dbReference type="PANTHER" id="PTHR12460:SF0">
    <property type="entry name" value="CID DOMAIN-CONTAINING PROTEIN-RELATED"/>
    <property type="match status" value="1"/>
</dbReference>
<keyword evidence="1" id="KW-0175">Coiled coil</keyword>
<evidence type="ECO:0000256" key="1">
    <source>
        <dbReference type="SAM" id="Coils"/>
    </source>
</evidence>
<dbReference type="EMBL" id="JXLN01005517">
    <property type="protein sequence ID" value="KPM03625.1"/>
    <property type="molecule type" value="Genomic_DNA"/>
</dbReference>
<dbReference type="GO" id="GO:0000993">
    <property type="term" value="F:RNA polymerase II complex binding"/>
    <property type="evidence" value="ECO:0007669"/>
    <property type="project" value="TreeGrafter"/>
</dbReference>
<feature type="region of interest" description="Disordered" evidence="2">
    <location>
        <begin position="146"/>
        <end position="168"/>
    </location>
</feature>
<dbReference type="InterPro" id="IPR006569">
    <property type="entry name" value="CID_dom"/>
</dbReference>
<comment type="caution">
    <text evidence="3">The sequence shown here is derived from an EMBL/GenBank/DDBJ whole genome shotgun (WGS) entry which is preliminary data.</text>
</comment>
<evidence type="ECO:0000256" key="2">
    <source>
        <dbReference type="SAM" id="MobiDB-lite"/>
    </source>
</evidence>
<dbReference type="SUPFAM" id="SSF48464">
    <property type="entry name" value="ENTH/VHS domain"/>
    <property type="match status" value="1"/>
</dbReference>
<dbReference type="OrthoDB" id="10069473at2759"/>
<name>A0A131ZZ96_SARSC</name>
<dbReference type="PROSITE" id="PS51391">
    <property type="entry name" value="CID"/>
    <property type="match status" value="1"/>
</dbReference>
<sequence>MSGFTVQAFEKQLNNLNATQQSIQTLSLWLIHHRKFYQTIVNTWMKELKKDGFILKSVKSSRKLTFMYLANDVIQNSRKKGPEFAKEFKSILPKCFELLAKEVDTPTIFSLDRLLKIWEERNIYDKKLLSEFKAILHAKHKSAKQNSGINEIGASNTNKSEKNSSMRSAEELLMSKMGEEISKSVDMDKYEDIEPEKLIKTLRDLENNSASNDEETRKQIANFPAEIFDAEQFESVMGKDSIENWSKVLNEAQRILIQYNNRLACELENRKKLSSMLVYFIEGQRRSLTQKEKLFNEYREKLKKIRSVREELDSHLKNLPDLSQLPSVTPLPSPIDLFKKETN</sequence>
<gene>
    <name evidence="3" type="ORF">QR98_0020580</name>
</gene>
<proteinExistence type="predicted"/>
<feature type="coiled-coil region" evidence="1">
    <location>
        <begin position="242"/>
        <end position="318"/>
    </location>
</feature>
<dbReference type="Gene3D" id="6.10.250.2560">
    <property type="match status" value="1"/>
</dbReference>
<accession>A0A131ZZ96</accession>
<dbReference type="VEuPathDB" id="VectorBase:SSCA008473"/>
<dbReference type="InterPro" id="IPR008942">
    <property type="entry name" value="ENTH_VHS"/>
</dbReference>
<dbReference type="GO" id="GO:0031124">
    <property type="term" value="P:mRNA 3'-end processing"/>
    <property type="evidence" value="ECO:0007669"/>
    <property type="project" value="TreeGrafter"/>
</dbReference>